<dbReference type="STRING" id="341036.SAMN05660649_00810"/>
<reference evidence="4" key="1">
    <citation type="submission" date="2016-10" db="EMBL/GenBank/DDBJ databases">
        <authorList>
            <person name="Varghese N."/>
            <person name="Submissions S."/>
        </authorList>
    </citation>
    <scope>NUCLEOTIDE SEQUENCE [LARGE SCALE GENOMIC DNA]</scope>
    <source>
        <strain evidence="4">DSM 17038</strain>
    </source>
</reference>
<evidence type="ECO:0000313" key="4">
    <source>
        <dbReference type="Proteomes" id="UP000199337"/>
    </source>
</evidence>
<keyword evidence="4" id="KW-1185">Reference proteome</keyword>
<name>A0A1I2PAW9_9FIRM</name>
<dbReference type="Pfam" id="PF07862">
    <property type="entry name" value="Nif11"/>
    <property type="match status" value="1"/>
</dbReference>
<feature type="domain" description="Nif11" evidence="2">
    <location>
        <begin position="1"/>
        <end position="54"/>
    </location>
</feature>
<dbReference type="InterPro" id="IPR012903">
    <property type="entry name" value="Nif11"/>
</dbReference>
<evidence type="ECO:0000256" key="1">
    <source>
        <dbReference type="SAM" id="Coils"/>
    </source>
</evidence>
<sequence length="124" mass="13989">MSMENVKLLFDSLANNENLQKQLKDLRHKKNEEMINEIIKLGEKQGIQFTREEFYEYIAKATRQSQNEDDLSDEELQGVAGGLSGWIATSVVTCPSSMIMKVIYQGDYTCIADKDVEIPGIPGL</sequence>
<accession>A0A1I2PAW9</accession>
<organism evidence="3 4">
    <name type="scientific">Desulfotruncus arcticus DSM 17038</name>
    <dbReference type="NCBI Taxonomy" id="1121424"/>
    <lineage>
        <taxon>Bacteria</taxon>
        <taxon>Bacillati</taxon>
        <taxon>Bacillota</taxon>
        <taxon>Clostridia</taxon>
        <taxon>Eubacteriales</taxon>
        <taxon>Desulfallaceae</taxon>
        <taxon>Desulfotruncus</taxon>
    </lineage>
</organism>
<keyword evidence="1" id="KW-0175">Coiled coil</keyword>
<dbReference type="AlphaFoldDB" id="A0A1I2PAW9"/>
<evidence type="ECO:0000259" key="2">
    <source>
        <dbReference type="Pfam" id="PF07862"/>
    </source>
</evidence>
<dbReference type="EMBL" id="FOOX01000002">
    <property type="protein sequence ID" value="SFG13292.1"/>
    <property type="molecule type" value="Genomic_DNA"/>
</dbReference>
<dbReference type="InterPro" id="IPR022516">
    <property type="entry name" value="CHP03798_Ocin"/>
</dbReference>
<dbReference type="Proteomes" id="UP000199337">
    <property type="component" value="Unassembled WGS sequence"/>
</dbReference>
<proteinExistence type="predicted"/>
<dbReference type="NCBIfam" id="TIGR03798">
    <property type="entry name" value="leader_Nif11"/>
    <property type="match status" value="1"/>
</dbReference>
<gene>
    <name evidence="3" type="ORF">SAMN05660649_00810</name>
</gene>
<feature type="coiled-coil region" evidence="1">
    <location>
        <begin position="9"/>
        <end position="36"/>
    </location>
</feature>
<protein>
    <submittedName>
        <fullName evidence="3">Nif11-like leader peptide domain-containing protein</fullName>
    </submittedName>
</protein>
<evidence type="ECO:0000313" key="3">
    <source>
        <dbReference type="EMBL" id="SFG13292.1"/>
    </source>
</evidence>